<dbReference type="Proteomes" id="UP000695026">
    <property type="component" value="Unplaced"/>
</dbReference>
<dbReference type="InterPro" id="IPR040175">
    <property type="entry name" value="TET1/2/3"/>
</dbReference>
<proteinExistence type="inferred from homology"/>
<evidence type="ECO:0000256" key="3">
    <source>
        <dbReference type="ARBA" id="ARBA00022454"/>
    </source>
</evidence>
<dbReference type="InterPro" id="IPR024779">
    <property type="entry name" value="2OGFeDO_JBP1/TET_oxygenase_dom"/>
</dbReference>
<dbReference type="GeneID" id="103048985"/>
<dbReference type="PROSITE" id="PS51058">
    <property type="entry name" value="ZF_CXXC"/>
    <property type="match status" value="1"/>
</dbReference>
<dbReference type="GO" id="GO:0005634">
    <property type="term" value="C:nucleus"/>
    <property type="evidence" value="ECO:0007669"/>
    <property type="project" value="UniProtKB-UniRule"/>
</dbReference>
<feature type="region of interest" description="Disordered" evidence="14">
    <location>
        <begin position="2034"/>
        <end position="2064"/>
    </location>
</feature>
<dbReference type="GO" id="GO:0141166">
    <property type="term" value="P:chromosomal 5-methylcytosine DNA demethylation pathway"/>
    <property type="evidence" value="ECO:0007669"/>
    <property type="project" value="UniProtKB-UniRule"/>
</dbReference>
<comment type="similarity">
    <text evidence="2 13">Belongs to the TET family.</text>
</comment>
<dbReference type="GO" id="GO:0045944">
    <property type="term" value="P:positive regulation of transcription by RNA polymerase II"/>
    <property type="evidence" value="ECO:0007669"/>
    <property type="project" value="TreeGrafter"/>
</dbReference>
<feature type="compositionally biased region" description="Basic and acidic residues" evidence="14">
    <location>
        <begin position="1813"/>
        <end position="1835"/>
    </location>
</feature>
<evidence type="ECO:0000256" key="14">
    <source>
        <dbReference type="SAM" id="MobiDB-lite"/>
    </source>
</evidence>
<feature type="region of interest" description="Disordered" evidence="14">
    <location>
        <begin position="2157"/>
        <end position="2180"/>
    </location>
</feature>
<keyword evidence="5 12" id="KW-0863">Zinc-finger</keyword>
<comment type="subcellular location">
    <subcellularLocation>
        <location evidence="1">Chromosome</location>
    </subcellularLocation>
</comment>
<feature type="compositionally biased region" description="Basic residues" evidence="14">
    <location>
        <begin position="1236"/>
        <end position="1247"/>
    </location>
</feature>
<feature type="region of interest" description="Disordered" evidence="14">
    <location>
        <begin position="1117"/>
        <end position="1145"/>
    </location>
</feature>
<feature type="region of interest" description="Disordered" evidence="14">
    <location>
        <begin position="170"/>
        <end position="218"/>
    </location>
</feature>
<dbReference type="GO" id="GO:0070579">
    <property type="term" value="F:DNA 5-methylcytosine dioxygenase activity"/>
    <property type="evidence" value="ECO:0007669"/>
    <property type="project" value="UniProtKB-UniRule"/>
</dbReference>
<evidence type="ECO:0000256" key="12">
    <source>
        <dbReference type="PROSITE-ProRule" id="PRU00509"/>
    </source>
</evidence>
<evidence type="ECO:0000256" key="4">
    <source>
        <dbReference type="ARBA" id="ARBA00022723"/>
    </source>
</evidence>
<feature type="region of interest" description="Disordered" evidence="14">
    <location>
        <begin position="1166"/>
        <end position="1197"/>
    </location>
</feature>
<evidence type="ECO:0000256" key="10">
    <source>
        <dbReference type="ARBA" id="ARBA00047840"/>
    </source>
</evidence>
<dbReference type="OrthoDB" id="8854879at2759"/>
<evidence type="ECO:0000256" key="13">
    <source>
        <dbReference type="RuleBase" id="RU367064"/>
    </source>
</evidence>
<dbReference type="Pfam" id="PF12851">
    <property type="entry name" value="Tet_JBP"/>
    <property type="match status" value="1"/>
</dbReference>
<dbReference type="CDD" id="cd18895">
    <property type="entry name" value="TET1"/>
    <property type="match status" value="1"/>
</dbReference>
<feature type="region of interest" description="Disordered" evidence="14">
    <location>
        <begin position="1813"/>
        <end position="1855"/>
    </location>
</feature>
<keyword evidence="3" id="KW-0158">Chromosome</keyword>
<reference evidence="17" key="1">
    <citation type="submission" date="2025-08" db="UniProtKB">
        <authorList>
            <consortium name="RefSeq"/>
        </authorList>
    </citation>
    <scope>IDENTIFICATION</scope>
    <source>
        <tissue evidence="17">Liver</tissue>
    </source>
</reference>
<keyword evidence="4 13" id="KW-0479">Metal-binding</keyword>
<feature type="compositionally biased region" description="Basic and acidic residues" evidence="14">
    <location>
        <begin position="2157"/>
        <end position="2166"/>
    </location>
</feature>
<feature type="compositionally biased region" description="Basic residues" evidence="14">
    <location>
        <begin position="19"/>
        <end position="28"/>
    </location>
</feature>
<feature type="region of interest" description="Disordered" evidence="14">
    <location>
        <begin position="1"/>
        <end position="72"/>
    </location>
</feature>
<dbReference type="GO" id="GO:0008270">
    <property type="term" value="F:zinc ion binding"/>
    <property type="evidence" value="ECO:0007669"/>
    <property type="project" value="UniProtKB-UniRule"/>
</dbReference>
<organism evidence="16 17">
    <name type="scientific">Python bivittatus</name>
    <name type="common">Burmese python</name>
    <name type="synonym">Python molurus bivittatus</name>
    <dbReference type="NCBI Taxonomy" id="176946"/>
    <lineage>
        <taxon>Eukaryota</taxon>
        <taxon>Metazoa</taxon>
        <taxon>Chordata</taxon>
        <taxon>Craniata</taxon>
        <taxon>Vertebrata</taxon>
        <taxon>Euteleostomi</taxon>
        <taxon>Lepidosauria</taxon>
        <taxon>Squamata</taxon>
        <taxon>Bifurcata</taxon>
        <taxon>Unidentata</taxon>
        <taxon>Episquamata</taxon>
        <taxon>Toxicofera</taxon>
        <taxon>Serpentes</taxon>
        <taxon>Henophidia</taxon>
        <taxon>Pythonidae</taxon>
        <taxon>Python</taxon>
    </lineage>
</organism>
<evidence type="ECO:0000256" key="7">
    <source>
        <dbReference type="ARBA" id="ARBA00022964"/>
    </source>
</evidence>
<keyword evidence="9 13" id="KW-0408">Iron</keyword>
<evidence type="ECO:0000256" key="5">
    <source>
        <dbReference type="ARBA" id="ARBA00022771"/>
    </source>
</evidence>
<keyword evidence="16" id="KW-1185">Reference proteome</keyword>
<dbReference type="GO" id="GO:0040029">
    <property type="term" value="P:epigenetic regulation of gene expression"/>
    <property type="evidence" value="ECO:0007669"/>
    <property type="project" value="InterPro"/>
</dbReference>
<feature type="compositionally biased region" description="Polar residues" evidence="14">
    <location>
        <begin position="2034"/>
        <end position="2054"/>
    </location>
</feature>
<sequence>MARDARPSRLIKKEEISKKKPSPVKKKSCQGIKDAKKVSSKTECSTSYRKLMEEQNDGKKRSKEHKPPLSSPCRFLRSSVTKAFSGTSWMNLELTDSVLFRHQPPLSYGGFSMTLRRKPFSHRLFQASTITRAKKGGPGKKEKPRSGISCALERKEADQTTRAFARDLNLNSELPSPKGHKAPCSQEAGWSSVDDNQAKKRGTMPLPKNSVSNNGMTDTCNSGIPKEEHRCKEFVSSEQTLKDLFTNTSNEILPEPLLPHLHVDFDTTLRVRENELGTSVKPYAKSNLNLSPVHPEHSCSHSMSMLSLSSEQNPVLHKKRPETSVDSHSNTGLDTVLTPCESDAAILITSELISKLHLDDPCVLLEPLTKPDAEPLMTEEKNLQWASGAEGCLKEPGLVGDPLLPEDLEVVPSNQALDSSFYPSQMYSSCDQPNEQSVCEQISSISLSNFILEDLEQTLERIAAETLILDPAPAPFNLERNTTSSTPVSSEASKESFSQFYHSRLLLGSGGGKEARTVPPNKSIPKHLDPLLQLGKDRKVTIYTQDPRKCDTNPAVASEPLLFESPTGGCLASLQPVLEKKKRRRCGVCEPCLRKTNCEECSCCRKRKTSHRICKKRKCEELKKPPPPLPSLRPPIEVLTENKRPQRRKRRVPKGDLKSRLVNGCRAEFVECVAYGYGEKYKLKANQSLPWEDVQTNEKGSMAGLETEKWVQNEKPSLSIHVNGDLCKAGTRDENLKHFEKDAKLVYSSSMIDEPPKLFAHTARNGIKSIPYSPAECDTSLKSDVSTLKQADVNTTAELADGSSASWREAAQLNNIYPLATGTCGAIPEKKDYVVGLQAENPNAIQEAENSLLETISLLHLQDKPPCAPVLERGACLDDGASDIPSKDSQPEDLSLQSTFLSLIKNRNLTVEQVVAIEALTRLSEVPLGPPSPAKSERVECLEQQTSHLLNSYKKDNPCPLKSSALKVIKGTCPQKDQQLFSHPASQRRIHPKGLLYKGPGAISEFPSKSPGPSHLQRRLHCASRDTKSFSALVSGGNSGITTKKYPLHHKTAIGPCSKNSSTIRQWWNRGEMLGKWEGKAVHNLNLKSNSVLRGGVHSQDEEEVATQLTQLAAIIESSRTSPDPKTSLLSRLPPDMQSKNKQDQCLLQKKQSVFGRNNYSSLLVKQRQPPRKNDKSVPRAKRLKKKPQVIPDQPSQLQQECQYSELQDIQKKPSKLRRLGRIVSQDSKLSALGKKSSKSKVYKARNRSALSSQQKPAVLFLPKTQIIFHRPLPASIQDRLKNKPLGCEMVPEPLKTMGSSDAQGTSSQSGIPGALPHEALLSSNLLTVPHLKTDFCVKQGSENGQMFTEKDKNSQVQQTMNIPQMHPFSQIFSQRTGDIYEETQAKPQDTVEQKDQNLQLIPLNSDDALPGDTMHTLRNVERVSEATFPTLRTVETEKHQGTGNLRCSPTKNTLSSFLESPMTFLDTPTKNLIDTPTKKGQSNFPTCDCVEQIIEKDEGPYYTHLGTGPSIAAVREIMEDRYGAKGSAVRIEVVVYTGREGKSSQGCPIAKWVIRRSSDEEKLLCLVRQRAGHHCQTAVIVILILAWEGIPHLLADTLYKELTQSLRKYGCPTSRRCALNEDRTCACQGLNPETCGASFSFGCSWSMYYNGCKFARSKTPRKFRLLTDDHMQEENLENNLQTLATDVAPLYQKLAPDAFQNQVENEHLGPDCRLGTKNGRPFSGVTACIDFCAHAHKDTHNMHNGSTVVCTLTKEDNRTVGVIPNDEQLHVLPLYKISQTDEFGTEEGLEAKIKTGAIQVLTAFPREVRMLAEPRRATKKKPETKKQSLAEKKHSAPVRGKNGVPENNRRTSQSLGSKMNIAQPGTKMETAEYFSTISPNLGASTNCSLLKQHGPSSPLKLDSLPSCSPLSGGLMPVTNNQEDVSTPYGYLQCSSNKPHVTSKGSNFDVSTGDHTGILMDEKRNGVPPFLQDLTMSRSAVNRENLPLAAEHELVNKQNCEANLKSSSASQVASSCESALPLNAPEDVSRNEICSSQEHPTQKSGLWQSPNCGSATVEDESSGQLLKHTDSEEKAEEMWSDSEHNFLDNDIGGVAVAPSHGSILIECARRELHATTPLKKPNRNHPTRISLVFYQHKNLNEPKHGIALWEAKMAERAKEKEAEKSGTETTSLPADDKNASQTNATQEIFYEENEFNQIPSRRALTVTHDNIITVSTYALTRVAGPYNHWA</sequence>
<dbReference type="EC" id="1.14.11.80" evidence="13"/>
<feature type="compositionally biased region" description="Basic and acidic residues" evidence="14">
    <location>
        <begin position="50"/>
        <end position="59"/>
    </location>
</feature>
<protein>
    <recommendedName>
        <fullName evidence="13">Methylcytosine dioxygenase TET</fullName>
        <ecNumber evidence="13">1.14.11.80</ecNumber>
    </recommendedName>
</protein>
<dbReference type="InterPro" id="IPR002857">
    <property type="entry name" value="Znf_CXXC"/>
</dbReference>
<evidence type="ECO:0000256" key="11">
    <source>
        <dbReference type="ARBA" id="ARBA00049431"/>
    </source>
</evidence>
<name>A0A9F5IG13_PYTBI</name>
<evidence type="ECO:0000256" key="2">
    <source>
        <dbReference type="ARBA" id="ARBA00007502"/>
    </source>
</evidence>
<dbReference type="GO" id="GO:0003677">
    <property type="term" value="F:DNA binding"/>
    <property type="evidence" value="ECO:0007669"/>
    <property type="project" value="InterPro"/>
</dbReference>
<dbReference type="CTD" id="80312"/>
<evidence type="ECO:0000313" key="16">
    <source>
        <dbReference type="Proteomes" id="UP000695026"/>
    </source>
</evidence>
<comment type="catalytic activity">
    <reaction evidence="11 13">
        <text>a 5-hydroxymethyl-2'-deoxycytidine in DNA + 2-oxoglutarate + O2 = a 5-formyl-2'-deoxycytidine in DNA + succinate + CO2 + H2O</text>
        <dbReference type="Rhea" id="RHEA:53828"/>
        <dbReference type="Rhea" id="RHEA-COMP:13315"/>
        <dbReference type="Rhea" id="RHEA-COMP:13656"/>
        <dbReference type="ChEBI" id="CHEBI:15377"/>
        <dbReference type="ChEBI" id="CHEBI:15379"/>
        <dbReference type="ChEBI" id="CHEBI:16526"/>
        <dbReference type="ChEBI" id="CHEBI:16810"/>
        <dbReference type="ChEBI" id="CHEBI:30031"/>
        <dbReference type="ChEBI" id="CHEBI:136731"/>
        <dbReference type="ChEBI" id="CHEBI:137731"/>
        <dbReference type="EC" id="1.14.11.80"/>
    </reaction>
</comment>
<dbReference type="InterPro" id="IPR046942">
    <property type="entry name" value="TET_oxygenase"/>
</dbReference>
<evidence type="ECO:0000256" key="8">
    <source>
        <dbReference type="ARBA" id="ARBA00023002"/>
    </source>
</evidence>
<feature type="compositionally biased region" description="Basic and acidic residues" evidence="14">
    <location>
        <begin position="1"/>
        <end position="18"/>
    </location>
</feature>
<feature type="compositionally biased region" description="Polar residues" evidence="14">
    <location>
        <begin position="1118"/>
        <end position="1130"/>
    </location>
</feature>
<feature type="compositionally biased region" description="Polar residues" evidence="14">
    <location>
        <begin position="209"/>
        <end position="218"/>
    </location>
</feature>
<keyword evidence="8 13" id="KW-0560">Oxidoreductase</keyword>
<keyword evidence="7 13" id="KW-0223">Dioxygenase</keyword>
<feature type="region of interest" description="Disordered" evidence="14">
    <location>
        <begin position="1229"/>
        <end position="1249"/>
    </location>
</feature>
<gene>
    <name evidence="17" type="primary">TET1</name>
</gene>
<keyword evidence="6 13" id="KW-0862">Zinc</keyword>
<dbReference type="GO" id="GO:0005694">
    <property type="term" value="C:chromosome"/>
    <property type="evidence" value="ECO:0007669"/>
    <property type="project" value="UniProtKB-SubCell"/>
</dbReference>
<evidence type="ECO:0000259" key="15">
    <source>
        <dbReference type="PROSITE" id="PS51058"/>
    </source>
</evidence>
<dbReference type="SMART" id="SM01333">
    <property type="entry name" value="Tet_JBP"/>
    <property type="match status" value="1"/>
</dbReference>
<feature type="domain" description="CXXC-type" evidence="15">
    <location>
        <begin position="579"/>
        <end position="620"/>
    </location>
</feature>
<dbReference type="KEGG" id="pbi:103048985"/>
<comment type="cofactor">
    <cofactor evidence="13">
        <name>Zn(2+)</name>
        <dbReference type="ChEBI" id="CHEBI:29105"/>
    </cofactor>
    <text evidence="13">The zinc ions have a structural role.</text>
</comment>
<comment type="function">
    <text evidence="13">Dioxygenase that catalyzes the conversion of the modified genomic base 5-methylcytosine (5mC) into 5-hydroxymethylcytosine (5hmC) and plays a key role in epigenetic chromatin reprogramming during embryonic development.</text>
</comment>
<evidence type="ECO:0000256" key="1">
    <source>
        <dbReference type="ARBA" id="ARBA00004286"/>
    </source>
</evidence>
<comment type="catalytic activity">
    <reaction evidence="10 13">
        <text>a 5-formyl-2'-deoxycytidine in DNA + 2-oxoglutarate + O2 = a 5-carboxyl-2'-deoxycytidine in DNA + succinate + CO2 + H(+)</text>
        <dbReference type="Rhea" id="RHEA:53832"/>
        <dbReference type="Rhea" id="RHEA-COMP:13656"/>
        <dbReference type="Rhea" id="RHEA-COMP:13657"/>
        <dbReference type="ChEBI" id="CHEBI:15378"/>
        <dbReference type="ChEBI" id="CHEBI:15379"/>
        <dbReference type="ChEBI" id="CHEBI:16526"/>
        <dbReference type="ChEBI" id="CHEBI:16810"/>
        <dbReference type="ChEBI" id="CHEBI:30031"/>
        <dbReference type="ChEBI" id="CHEBI:137731"/>
        <dbReference type="ChEBI" id="CHEBI:137732"/>
        <dbReference type="EC" id="1.14.11.80"/>
    </reaction>
</comment>
<evidence type="ECO:0000313" key="17">
    <source>
        <dbReference type="RefSeq" id="XP_025019127.1"/>
    </source>
</evidence>
<dbReference type="RefSeq" id="XP_025019127.1">
    <property type="nucleotide sequence ID" value="XM_025163359.1"/>
</dbReference>
<comment type="cofactor">
    <cofactor evidence="13">
        <name>Fe(2+)</name>
        <dbReference type="ChEBI" id="CHEBI:29033"/>
    </cofactor>
    <text evidence="13">Binds 1 Fe(2+) ion per subunit.</text>
</comment>
<accession>A0A9F5IG13</accession>
<comment type="catalytic activity">
    <reaction evidence="13">
        <text>a 5-methyl-2'-deoxycytidine in DNA + 2-oxoglutarate + O2 = a 5-hydroxymethyl-2'-deoxycytidine in DNA + succinate + CO2</text>
        <dbReference type="Rhea" id="RHEA:52636"/>
        <dbReference type="Rhea" id="RHEA-COMP:11370"/>
        <dbReference type="Rhea" id="RHEA-COMP:13315"/>
        <dbReference type="ChEBI" id="CHEBI:15379"/>
        <dbReference type="ChEBI" id="CHEBI:16526"/>
        <dbReference type="ChEBI" id="CHEBI:16810"/>
        <dbReference type="ChEBI" id="CHEBI:30031"/>
        <dbReference type="ChEBI" id="CHEBI:85454"/>
        <dbReference type="ChEBI" id="CHEBI:136731"/>
        <dbReference type="EC" id="1.14.11.80"/>
    </reaction>
</comment>
<evidence type="ECO:0000256" key="6">
    <source>
        <dbReference type="ARBA" id="ARBA00022833"/>
    </source>
</evidence>
<dbReference type="PANTHER" id="PTHR23358">
    <property type="entry name" value="METHYLCYTOSINE DIOXYGENASE TET"/>
    <property type="match status" value="1"/>
</dbReference>
<dbReference type="OMA" id="VKEQLMH"/>
<dbReference type="PANTHER" id="PTHR23358:SF2">
    <property type="entry name" value="METHYLCYTOSINE DIOXYGENASE TET1"/>
    <property type="match status" value="1"/>
</dbReference>
<evidence type="ECO:0000256" key="9">
    <source>
        <dbReference type="ARBA" id="ARBA00023004"/>
    </source>
</evidence>
<feature type="compositionally biased region" description="Basic residues" evidence="14">
    <location>
        <begin position="1179"/>
        <end position="1188"/>
    </location>
</feature>